<evidence type="ECO:0000313" key="3">
    <source>
        <dbReference type="EMBL" id="SFE14378.1"/>
    </source>
</evidence>
<dbReference type="InterPro" id="IPR036366">
    <property type="entry name" value="PGBDSf"/>
</dbReference>
<dbReference type="Pfam" id="PF01471">
    <property type="entry name" value="PG_binding_1"/>
    <property type="match status" value="1"/>
</dbReference>
<dbReference type="EMBL" id="FONN01000001">
    <property type="protein sequence ID" value="SFE14378.1"/>
    <property type="molecule type" value="Genomic_DNA"/>
</dbReference>
<evidence type="ECO:0000259" key="2">
    <source>
        <dbReference type="Pfam" id="PF01471"/>
    </source>
</evidence>
<feature type="signal peptide" evidence="1">
    <location>
        <begin position="1"/>
        <end position="36"/>
    </location>
</feature>
<feature type="non-terminal residue" evidence="3">
    <location>
        <position position="157"/>
    </location>
</feature>
<feature type="chain" id="PRO_5010253181" evidence="1">
    <location>
        <begin position="37"/>
        <end position="157"/>
    </location>
</feature>
<keyword evidence="1" id="KW-0732">Signal</keyword>
<organism evidence="3 4">
    <name type="scientific">Paenibacillus algorifonticola</name>
    <dbReference type="NCBI Taxonomy" id="684063"/>
    <lineage>
        <taxon>Bacteria</taxon>
        <taxon>Bacillati</taxon>
        <taxon>Bacillota</taxon>
        <taxon>Bacilli</taxon>
        <taxon>Bacillales</taxon>
        <taxon>Paenibacillaceae</taxon>
        <taxon>Paenibacillus</taxon>
    </lineage>
</organism>
<name>A0A1I1Y5U9_9BACL</name>
<protein>
    <submittedName>
        <fullName evidence="3">Putative peptidoglycan binding domain-containing protein</fullName>
    </submittedName>
</protein>
<keyword evidence="4" id="KW-1185">Reference proteome</keyword>
<dbReference type="InterPro" id="IPR002477">
    <property type="entry name" value="Peptidoglycan-bd-like"/>
</dbReference>
<dbReference type="Proteomes" id="UP000183410">
    <property type="component" value="Unassembled WGS sequence"/>
</dbReference>
<evidence type="ECO:0000313" key="4">
    <source>
        <dbReference type="Proteomes" id="UP000183410"/>
    </source>
</evidence>
<evidence type="ECO:0000256" key="1">
    <source>
        <dbReference type="SAM" id="SignalP"/>
    </source>
</evidence>
<dbReference type="InterPro" id="IPR036365">
    <property type="entry name" value="PGBD-like_sf"/>
</dbReference>
<gene>
    <name evidence="3" type="ORF">SAMN04487969_101288</name>
</gene>
<dbReference type="SUPFAM" id="SSF47090">
    <property type="entry name" value="PGBD-like"/>
    <property type="match status" value="1"/>
</dbReference>
<feature type="domain" description="Peptidoglycan binding-like" evidence="2">
    <location>
        <begin position="43"/>
        <end position="97"/>
    </location>
</feature>
<proteinExistence type="predicted"/>
<sequence length="157" mass="15941">MKWDWSISSRRKLGKTIGALLLAVALMMSMPSTSMAFGKGDHGPDVYVIQGMLKSMGSYAGPINGKFDNMTVKGVKYFQKMHGLPVTGAVDSRTFQSITYAYGQVKFPSGAKAKSGAKGNYRIKGEGGGQGIGGGAGQGGGQGIGGGAGQGGGQGIG</sequence>
<reference evidence="4" key="1">
    <citation type="submission" date="2016-10" db="EMBL/GenBank/DDBJ databases">
        <authorList>
            <person name="Varghese N."/>
            <person name="Submissions S."/>
        </authorList>
    </citation>
    <scope>NUCLEOTIDE SEQUENCE [LARGE SCALE GENOMIC DNA]</scope>
    <source>
        <strain evidence="4">CGMCC 1.10223</strain>
    </source>
</reference>
<dbReference type="AlphaFoldDB" id="A0A1I1Y5U9"/>
<accession>A0A1I1Y5U9</accession>
<dbReference type="Gene3D" id="1.10.101.10">
    <property type="entry name" value="PGBD-like superfamily/PGBD"/>
    <property type="match status" value="1"/>
</dbReference>